<evidence type="ECO:0000313" key="2">
    <source>
        <dbReference type="Proteomes" id="UP001152622"/>
    </source>
</evidence>
<protein>
    <submittedName>
        <fullName evidence="1">Uncharacterized protein</fullName>
    </submittedName>
</protein>
<dbReference type="Proteomes" id="UP001152622">
    <property type="component" value="Chromosome 6"/>
</dbReference>
<gene>
    <name evidence="1" type="ORF">SKAU_G00203260</name>
</gene>
<keyword evidence="2" id="KW-1185">Reference proteome</keyword>
<organism evidence="1 2">
    <name type="scientific">Synaphobranchus kaupii</name>
    <name type="common">Kaup's arrowtooth eel</name>
    <dbReference type="NCBI Taxonomy" id="118154"/>
    <lineage>
        <taxon>Eukaryota</taxon>
        <taxon>Metazoa</taxon>
        <taxon>Chordata</taxon>
        <taxon>Craniata</taxon>
        <taxon>Vertebrata</taxon>
        <taxon>Euteleostomi</taxon>
        <taxon>Actinopterygii</taxon>
        <taxon>Neopterygii</taxon>
        <taxon>Teleostei</taxon>
        <taxon>Anguilliformes</taxon>
        <taxon>Synaphobranchidae</taxon>
        <taxon>Synaphobranchus</taxon>
    </lineage>
</organism>
<proteinExistence type="predicted"/>
<dbReference type="AlphaFoldDB" id="A0A9Q1IWB0"/>
<reference evidence="1" key="1">
    <citation type="journal article" date="2023" name="Science">
        <title>Genome structures resolve the early diversification of teleost fishes.</title>
        <authorList>
            <person name="Parey E."/>
            <person name="Louis A."/>
            <person name="Montfort J."/>
            <person name="Bouchez O."/>
            <person name="Roques C."/>
            <person name="Iampietro C."/>
            <person name="Lluch J."/>
            <person name="Castinel A."/>
            <person name="Donnadieu C."/>
            <person name="Desvignes T."/>
            <person name="Floi Bucao C."/>
            <person name="Jouanno E."/>
            <person name="Wen M."/>
            <person name="Mejri S."/>
            <person name="Dirks R."/>
            <person name="Jansen H."/>
            <person name="Henkel C."/>
            <person name="Chen W.J."/>
            <person name="Zahm M."/>
            <person name="Cabau C."/>
            <person name="Klopp C."/>
            <person name="Thompson A.W."/>
            <person name="Robinson-Rechavi M."/>
            <person name="Braasch I."/>
            <person name="Lecointre G."/>
            <person name="Bobe J."/>
            <person name="Postlethwait J.H."/>
            <person name="Berthelot C."/>
            <person name="Roest Crollius H."/>
            <person name="Guiguen Y."/>
        </authorList>
    </citation>
    <scope>NUCLEOTIDE SEQUENCE</scope>
    <source>
        <strain evidence="1">WJC10195</strain>
    </source>
</reference>
<name>A0A9Q1IWB0_SYNKA</name>
<sequence length="120" mass="12886">MGVDTGRAPVRITAELKQPTAQRVDRTACAMNSACRPVGHDPAPLRSSSVTQRFTNEPPFVCAPVAWHSLAEEGGSQTKARRQRLLYDSLALALNTVYATPGISERVCGFVQEAAVGFLS</sequence>
<comment type="caution">
    <text evidence="1">The sequence shown here is derived from an EMBL/GenBank/DDBJ whole genome shotgun (WGS) entry which is preliminary data.</text>
</comment>
<evidence type="ECO:0000313" key="1">
    <source>
        <dbReference type="EMBL" id="KAJ8357532.1"/>
    </source>
</evidence>
<accession>A0A9Q1IWB0</accession>
<dbReference type="EMBL" id="JAINUF010000006">
    <property type="protein sequence ID" value="KAJ8357532.1"/>
    <property type="molecule type" value="Genomic_DNA"/>
</dbReference>